<feature type="compositionally biased region" description="Pro residues" evidence="1">
    <location>
        <begin position="529"/>
        <end position="539"/>
    </location>
</feature>
<evidence type="ECO:0000313" key="3">
    <source>
        <dbReference type="Proteomes" id="UP000308199"/>
    </source>
</evidence>
<gene>
    <name evidence="2" type="ORF">EW145_g6656</name>
</gene>
<feature type="compositionally biased region" description="Low complexity" evidence="1">
    <location>
        <begin position="219"/>
        <end position="254"/>
    </location>
</feature>
<feature type="region of interest" description="Disordered" evidence="1">
    <location>
        <begin position="370"/>
        <end position="391"/>
    </location>
</feature>
<name>A0A4S4KVZ8_9AGAM</name>
<feature type="compositionally biased region" description="Polar residues" evidence="1">
    <location>
        <begin position="453"/>
        <end position="466"/>
    </location>
</feature>
<feature type="compositionally biased region" description="Polar residues" evidence="1">
    <location>
        <begin position="87"/>
        <end position="96"/>
    </location>
</feature>
<feature type="region of interest" description="Disordered" evidence="1">
    <location>
        <begin position="405"/>
        <end position="432"/>
    </location>
</feature>
<dbReference type="OrthoDB" id="3249663at2759"/>
<organism evidence="2 3">
    <name type="scientific">Phellinidium pouzarii</name>
    <dbReference type="NCBI Taxonomy" id="167371"/>
    <lineage>
        <taxon>Eukaryota</taxon>
        <taxon>Fungi</taxon>
        <taxon>Dikarya</taxon>
        <taxon>Basidiomycota</taxon>
        <taxon>Agaricomycotina</taxon>
        <taxon>Agaricomycetes</taxon>
        <taxon>Hymenochaetales</taxon>
        <taxon>Hymenochaetaceae</taxon>
        <taxon>Phellinidium</taxon>
    </lineage>
</organism>
<comment type="caution">
    <text evidence="2">The sequence shown here is derived from an EMBL/GenBank/DDBJ whole genome shotgun (WGS) entry which is preliminary data.</text>
</comment>
<proteinExistence type="predicted"/>
<feature type="compositionally biased region" description="Low complexity" evidence="1">
    <location>
        <begin position="171"/>
        <end position="185"/>
    </location>
</feature>
<feature type="compositionally biased region" description="Polar residues" evidence="1">
    <location>
        <begin position="201"/>
        <end position="218"/>
    </location>
</feature>
<feature type="region of interest" description="Disordered" evidence="1">
    <location>
        <begin position="453"/>
        <end position="563"/>
    </location>
</feature>
<accession>A0A4S4KVZ8</accession>
<feature type="compositionally biased region" description="Low complexity" evidence="1">
    <location>
        <begin position="261"/>
        <end position="278"/>
    </location>
</feature>
<dbReference type="Proteomes" id="UP000308199">
    <property type="component" value="Unassembled WGS sequence"/>
</dbReference>
<sequence>MTEYATTPSAVEEWNAQRDRTATWVHASLSPELCLPPSRTPSTGSDYARHSLWDGSGWEPPSDCESSVSIPPTMMLQYSDHRKVMISPTQSETSGWKASGRVREGSGTGDGDRTERAQSHRGHIVADSQQQRERRSSVEQIQVAPIVPGAVPSHSSSARLAQAVAAPLPDSHSSSPSSRNLNGSESLDKLRFMARSRSRSPSHTQAALDASTNLSQSYQHAHPASHVSQSHHSSIHSQAQGLSQSNAPSHAAARPSPPPHSNSLSSSHSLSTVPEPIIIHPPAPSASQPSHSTQSGSNSSIYPRSYAPSHYTQQTMQAAAHVPLPPPSTASALLSYYSQSQMRVEPENNSSHHNVSDRPFSQQALMQNNYTPQAPLSGSQRSFSASVQHQTGGSPIYASALLAHSQSHPPTAQVHSHSQSHSQAGRASTVSYGNQAGLGGGYVVVNQANTPEEQAENQGSVGGKSTDSQRHRGSLFNVFGSRGPKSRSLPQVKLEKDAQVLPPPIPDSPESHYSIHSHHSNHSNSYPSPVSPISPPQPIPTSNGNSRRYNPALGPNPPSIVYAPARHGRATRYSPPRIMYMPGTSPAPA</sequence>
<reference evidence="2 3" key="1">
    <citation type="submission" date="2019-02" db="EMBL/GenBank/DDBJ databases">
        <title>Genome sequencing of the rare red list fungi Phellinidium pouzarii.</title>
        <authorList>
            <person name="Buettner E."/>
            <person name="Kellner H."/>
        </authorList>
    </citation>
    <scope>NUCLEOTIDE SEQUENCE [LARGE SCALE GENOMIC DNA]</scope>
    <source>
        <strain evidence="2 3">DSM 108285</strain>
    </source>
</reference>
<feature type="compositionally biased region" description="Low complexity" evidence="1">
    <location>
        <begin position="285"/>
        <end position="301"/>
    </location>
</feature>
<dbReference type="EMBL" id="SGPK01000529">
    <property type="protein sequence ID" value="THH02959.1"/>
    <property type="molecule type" value="Genomic_DNA"/>
</dbReference>
<protein>
    <submittedName>
        <fullName evidence="2">Uncharacterized protein</fullName>
    </submittedName>
</protein>
<evidence type="ECO:0000313" key="2">
    <source>
        <dbReference type="EMBL" id="THH02959.1"/>
    </source>
</evidence>
<dbReference type="AlphaFoldDB" id="A0A4S4KVZ8"/>
<feature type="region of interest" description="Disordered" evidence="1">
    <location>
        <begin position="86"/>
        <end position="306"/>
    </location>
</feature>
<keyword evidence="3" id="KW-1185">Reference proteome</keyword>
<evidence type="ECO:0000256" key="1">
    <source>
        <dbReference type="SAM" id="MobiDB-lite"/>
    </source>
</evidence>
<feature type="compositionally biased region" description="Low complexity" evidence="1">
    <location>
        <begin position="412"/>
        <end position="428"/>
    </location>
</feature>